<dbReference type="GO" id="GO:0008843">
    <property type="term" value="F:endochitinase activity"/>
    <property type="evidence" value="ECO:0007669"/>
    <property type="project" value="UniProtKB-EC"/>
</dbReference>
<dbReference type="GO" id="GO:0006032">
    <property type="term" value="P:chitin catabolic process"/>
    <property type="evidence" value="ECO:0007669"/>
    <property type="project" value="TreeGrafter"/>
</dbReference>
<dbReference type="PANTHER" id="PTHR11177">
    <property type="entry name" value="CHITINASE"/>
    <property type="match status" value="1"/>
</dbReference>
<dbReference type="SUPFAM" id="SSF51445">
    <property type="entry name" value="(Trans)glycosidases"/>
    <property type="match status" value="1"/>
</dbReference>
<reference evidence="4" key="1">
    <citation type="submission" date="2022-10" db="EMBL/GenBank/DDBJ databases">
        <title>Determination and structural analysis of whole genome sequence of Sarocladium strictum F4-1.</title>
        <authorList>
            <person name="Hu L."/>
            <person name="Jiang Y."/>
        </authorList>
    </citation>
    <scope>NUCLEOTIDE SEQUENCE</scope>
    <source>
        <strain evidence="4">F4-1</strain>
    </source>
</reference>
<dbReference type="Proteomes" id="UP001175261">
    <property type="component" value="Unassembled WGS sequence"/>
</dbReference>
<evidence type="ECO:0000256" key="1">
    <source>
        <dbReference type="ARBA" id="ARBA00008682"/>
    </source>
</evidence>
<dbReference type="SMART" id="SM00636">
    <property type="entry name" value="Glyco_18"/>
    <property type="match status" value="1"/>
</dbReference>
<keyword evidence="5" id="KW-1185">Reference proteome</keyword>
<dbReference type="InterPro" id="IPR017853">
    <property type="entry name" value="GH"/>
</dbReference>
<comment type="similarity">
    <text evidence="1">Belongs to the glycosyl hydrolase 18 family. Chitinase class V subfamily.</text>
</comment>
<dbReference type="PROSITE" id="PS51910">
    <property type="entry name" value="GH18_2"/>
    <property type="match status" value="1"/>
</dbReference>
<feature type="domain" description="GH18" evidence="3">
    <location>
        <begin position="19"/>
        <end position="358"/>
    </location>
</feature>
<sequence>MSSSSSRRRIAHSAAKVMYMNAVYFPNTRIYNGDTPGQLNYSYINHVYYAYASVSPDGGVFLSDEWADARAPVDGVQGGIGSLMHLKQKHPHLQVVLSIGGPAAATVFPIVAANAVTRDNFARSALGLVEASGLDGVDVAWECPCDVQQGYNFVALLAAVRLHLPEDRFFLTAALSASKAVLQFIDFSVAASYLDFVNLMAYDFFGSDWSKRSGHHAQLYAMSKDEPSASAGVSYLVSHGMPAKKILLGIPTYGRSFLGASGPGQKFKGGGGDEGTFDYNHLPRKHCKEVVDKRHVAAQCVGGDGGFVSYDNPETVKGKANYCKQKGLGGLFYWNAPADSKERSRSLIAAGFGTLHSS</sequence>
<evidence type="ECO:0000313" key="4">
    <source>
        <dbReference type="EMBL" id="KAK0384159.1"/>
    </source>
</evidence>
<dbReference type="Gene3D" id="3.20.20.80">
    <property type="entry name" value="Glycosidases"/>
    <property type="match status" value="1"/>
</dbReference>
<dbReference type="GO" id="GO:0005576">
    <property type="term" value="C:extracellular region"/>
    <property type="evidence" value="ECO:0007669"/>
    <property type="project" value="TreeGrafter"/>
</dbReference>
<evidence type="ECO:0000259" key="3">
    <source>
        <dbReference type="PROSITE" id="PS51910"/>
    </source>
</evidence>
<dbReference type="InterPro" id="IPR050314">
    <property type="entry name" value="Glycosyl_Hydrlase_18"/>
</dbReference>
<dbReference type="Pfam" id="PF00704">
    <property type="entry name" value="Glyco_hydro_18"/>
    <property type="match status" value="1"/>
</dbReference>
<proteinExistence type="inferred from homology"/>
<dbReference type="PANTHER" id="PTHR11177:SF228">
    <property type="entry name" value="CHITINASE"/>
    <property type="match status" value="1"/>
</dbReference>
<dbReference type="GO" id="GO:0005975">
    <property type="term" value="P:carbohydrate metabolic process"/>
    <property type="evidence" value="ECO:0007669"/>
    <property type="project" value="InterPro"/>
</dbReference>
<dbReference type="InterPro" id="IPR011583">
    <property type="entry name" value="Chitinase_II/V-like_cat"/>
</dbReference>
<dbReference type="SUPFAM" id="SSF54556">
    <property type="entry name" value="Chitinase insertion domain"/>
    <property type="match status" value="1"/>
</dbReference>
<organism evidence="4 5">
    <name type="scientific">Sarocladium strictum</name>
    <name type="common">Black bundle disease fungus</name>
    <name type="synonym">Acremonium strictum</name>
    <dbReference type="NCBI Taxonomy" id="5046"/>
    <lineage>
        <taxon>Eukaryota</taxon>
        <taxon>Fungi</taxon>
        <taxon>Dikarya</taxon>
        <taxon>Ascomycota</taxon>
        <taxon>Pezizomycotina</taxon>
        <taxon>Sordariomycetes</taxon>
        <taxon>Hypocreomycetidae</taxon>
        <taxon>Hypocreales</taxon>
        <taxon>Sarocladiaceae</taxon>
        <taxon>Sarocladium</taxon>
    </lineage>
</organism>
<gene>
    <name evidence="4" type="ORF">NLU13_8248</name>
</gene>
<dbReference type="EC" id="3.2.1.14" evidence="2"/>
<dbReference type="Gene3D" id="3.10.50.10">
    <property type="match status" value="1"/>
</dbReference>
<accession>A0AA39GCR4</accession>
<name>A0AA39GCR4_SARSR</name>
<dbReference type="AlphaFoldDB" id="A0AA39GCR4"/>
<comment type="caution">
    <text evidence="4">The sequence shown here is derived from an EMBL/GenBank/DDBJ whole genome shotgun (WGS) entry which is preliminary data.</text>
</comment>
<dbReference type="InterPro" id="IPR001223">
    <property type="entry name" value="Glyco_hydro18_cat"/>
</dbReference>
<dbReference type="InterPro" id="IPR029070">
    <property type="entry name" value="Chitinase_insertion_sf"/>
</dbReference>
<evidence type="ECO:0000313" key="5">
    <source>
        <dbReference type="Proteomes" id="UP001175261"/>
    </source>
</evidence>
<dbReference type="GO" id="GO:0008061">
    <property type="term" value="F:chitin binding"/>
    <property type="evidence" value="ECO:0007669"/>
    <property type="project" value="InterPro"/>
</dbReference>
<dbReference type="EMBL" id="JAPDFR010000008">
    <property type="protein sequence ID" value="KAK0384159.1"/>
    <property type="molecule type" value="Genomic_DNA"/>
</dbReference>
<protein>
    <recommendedName>
        <fullName evidence="2">chitinase</fullName>
        <ecNumber evidence="2">3.2.1.14</ecNumber>
    </recommendedName>
</protein>
<evidence type="ECO:0000256" key="2">
    <source>
        <dbReference type="ARBA" id="ARBA00012729"/>
    </source>
</evidence>